<name>A0A5S9IKS5_UABAM</name>
<dbReference type="GO" id="GO:0000166">
    <property type="term" value="F:nucleotide binding"/>
    <property type="evidence" value="ECO:0007669"/>
    <property type="project" value="UniProtKB-KW"/>
</dbReference>
<keyword evidence="3 9" id="KW-0812">Transmembrane</keyword>
<sequence length="218" mass="24816">MSKKKKNKKKNNPQPKTSPAIVQTEKPKAGSVQQPLHVDTDDTFHAVVKTYEHTQKWITLADTKSGLVLTVHGVLISFILQEMVLWKKAVVAGDVALETAYVVGGLFVVYLTLQIISFLYAIRVFFPRTLPVDYRQTRHVFNVGMTIAFPSMDDKEKLWQEYKALSEEDLKKEYVYQIHTDGHVCSQKYSCLRSSIKYLLVTLCFAFATFVSTAIFIS</sequence>
<feature type="region of interest" description="Disordered" evidence="8">
    <location>
        <begin position="1"/>
        <end position="32"/>
    </location>
</feature>
<evidence type="ECO:0000256" key="8">
    <source>
        <dbReference type="SAM" id="MobiDB-lite"/>
    </source>
</evidence>
<keyword evidence="6" id="KW-0051">Antiviral defense</keyword>
<reference evidence="11 12" key="1">
    <citation type="submission" date="2019-08" db="EMBL/GenBank/DDBJ databases">
        <title>Complete genome sequence of Candidatus Uab amorphum.</title>
        <authorList>
            <person name="Shiratori T."/>
            <person name="Suzuki S."/>
            <person name="Kakizawa Y."/>
            <person name="Ishida K."/>
        </authorList>
    </citation>
    <scope>NUCLEOTIDE SEQUENCE [LARGE SCALE GENOMIC DNA]</scope>
    <source>
        <strain evidence="11 12">SRT547</strain>
    </source>
</reference>
<dbReference type="EMBL" id="AP019860">
    <property type="protein sequence ID" value="BBM82405.1"/>
    <property type="molecule type" value="Genomic_DNA"/>
</dbReference>
<evidence type="ECO:0000256" key="4">
    <source>
        <dbReference type="ARBA" id="ARBA00022741"/>
    </source>
</evidence>
<feature type="transmembrane region" description="Helical" evidence="9">
    <location>
        <begin position="198"/>
        <end position="217"/>
    </location>
</feature>
<evidence type="ECO:0000259" key="10">
    <source>
        <dbReference type="Pfam" id="PF18967"/>
    </source>
</evidence>
<keyword evidence="4" id="KW-0547">Nucleotide-binding</keyword>
<gene>
    <name evidence="11" type="ORF">UABAM_00748</name>
</gene>
<accession>A0A5S9IKS5</accession>
<dbReference type="Pfam" id="PF18967">
    <property type="entry name" value="PycTM"/>
    <property type="match status" value="1"/>
</dbReference>
<keyword evidence="5 9" id="KW-1133">Transmembrane helix</keyword>
<evidence type="ECO:0000256" key="6">
    <source>
        <dbReference type="ARBA" id="ARBA00023118"/>
    </source>
</evidence>
<dbReference type="KEGG" id="uam:UABAM_00748"/>
<keyword evidence="12" id="KW-1185">Reference proteome</keyword>
<keyword evidence="7 9" id="KW-0472">Membrane</keyword>
<evidence type="ECO:0000256" key="1">
    <source>
        <dbReference type="ARBA" id="ARBA00004236"/>
    </source>
</evidence>
<dbReference type="AlphaFoldDB" id="A0A5S9IKS5"/>
<dbReference type="RefSeq" id="WP_151966653.1">
    <property type="nucleotide sequence ID" value="NZ_AP019860.1"/>
</dbReference>
<feature type="domain" description="Pycsar effector protein" evidence="10">
    <location>
        <begin position="49"/>
        <end position="210"/>
    </location>
</feature>
<evidence type="ECO:0000256" key="2">
    <source>
        <dbReference type="ARBA" id="ARBA00022475"/>
    </source>
</evidence>
<evidence type="ECO:0000256" key="3">
    <source>
        <dbReference type="ARBA" id="ARBA00022692"/>
    </source>
</evidence>
<feature type="compositionally biased region" description="Basic residues" evidence="8">
    <location>
        <begin position="1"/>
        <end position="11"/>
    </location>
</feature>
<evidence type="ECO:0000313" key="11">
    <source>
        <dbReference type="EMBL" id="BBM82405.1"/>
    </source>
</evidence>
<dbReference type="GO" id="GO:0005886">
    <property type="term" value="C:plasma membrane"/>
    <property type="evidence" value="ECO:0007669"/>
    <property type="project" value="UniProtKB-SubCell"/>
</dbReference>
<proteinExistence type="predicted"/>
<evidence type="ECO:0000313" key="12">
    <source>
        <dbReference type="Proteomes" id="UP000326354"/>
    </source>
</evidence>
<dbReference type="Proteomes" id="UP000326354">
    <property type="component" value="Chromosome"/>
</dbReference>
<organism evidence="11 12">
    <name type="scientific">Uabimicrobium amorphum</name>
    <dbReference type="NCBI Taxonomy" id="2596890"/>
    <lineage>
        <taxon>Bacteria</taxon>
        <taxon>Pseudomonadati</taxon>
        <taxon>Planctomycetota</taxon>
        <taxon>Candidatus Uabimicrobiia</taxon>
        <taxon>Candidatus Uabimicrobiales</taxon>
        <taxon>Candidatus Uabimicrobiaceae</taxon>
        <taxon>Candidatus Uabimicrobium</taxon>
    </lineage>
</organism>
<evidence type="ECO:0000256" key="7">
    <source>
        <dbReference type="ARBA" id="ARBA00023136"/>
    </source>
</evidence>
<dbReference type="GO" id="GO:0051607">
    <property type="term" value="P:defense response to virus"/>
    <property type="evidence" value="ECO:0007669"/>
    <property type="project" value="UniProtKB-KW"/>
</dbReference>
<keyword evidence="2" id="KW-1003">Cell membrane</keyword>
<evidence type="ECO:0000256" key="5">
    <source>
        <dbReference type="ARBA" id="ARBA00022989"/>
    </source>
</evidence>
<evidence type="ECO:0000256" key="9">
    <source>
        <dbReference type="SAM" id="Phobius"/>
    </source>
</evidence>
<feature type="transmembrane region" description="Helical" evidence="9">
    <location>
        <begin position="106"/>
        <end position="126"/>
    </location>
</feature>
<comment type="subcellular location">
    <subcellularLocation>
        <location evidence="1">Cell membrane</location>
    </subcellularLocation>
</comment>
<dbReference type="InterPro" id="IPR043760">
    <property type="entry name" value="PycTM_dom"/>
</dbReference>
<protein>
    <recommendedName>
        <fullName evidence="10">Pycsar effector protein domain-containing protein</fullName>
    </recommendedName>
</protein>
<feature type="transmembrane region" description="Helical" evidence="9">
    <location>
        <begin position="66"/>
        <end position="86"/>
    </location>
</feature>